<proteinExistence type="predicted"/>
<dbReference type="RefSeq" id="WP_142533719.1">
    <property type="nucleotide sequence ID" value="NZ_FXTB01000006.1"/>
</dbReference>
<evidence type="ECO:0000313" key="1">
    <source>
        <dbReference type="EMBL" id="SMO72731.1"/>
    </source>
</evidence>
<reference evidence="1 2" key="1">
    <citation type="submission" date="2017-05" db="EMBL/GenBank/DDBJ databases">
        <authorList>
            <person name="Varghese N."/>
            <person name="Submissions S."/>
        </authorList>
    </citation>
    <scope>NUCLEOTIDE SEQUENCE [LARGE SCALE GENOMIC DNA]</scope>
    <source>
        <strain evidence="1 2">DSM 27040</strain>
    </source>
</reference>
<dbReference type="OrthoDB" id="9795228at2"/>
<sequence>MPSYNRNKVLFGETFVAMLQKEHYVDVPVYGLSMFPFYLPGDTVRVEKANPGNLKKGNVIVFTNKRQLVAHRLLKYDAENGTVLAKGDGLISKDRLLPEENVHGVVIHHFRNGKEKIFINRKGVKRIIANISPYMGRFTFYAGRVWNKFFSM</sequence>
<protein>
    <submittedName>
        <fullName evidence="1">Signal peptidase I</fullName>
    </submittedName>
</protein>
<accession>A0A521DNS8</accession>
<name>A0A521DNS8_SACCC</name>
<dbReference type="SUPFAM" id="SSF51306">
    <property type="entry name" value="LexA/Signal peptidase"/>
    <property type="match status" value="1"/>
</dbReference>
<dbReference type="Proteomes" id="UP000319040">
    <property type="component" value="Unassembled WGS sequence"/>
</dbReference>
<gene>
    <name evidence="1" type="ORF">SAMN06265379_1064</name>
</gene>
<dbReference type="EMBL" id="FXTB01000006">
    <property type="protein sequence ID" value="SMO72731.1"/>
    <property type="molecule type" value="Genomic_DNA"/>
</dbReference>
<dbReference type="AlphaFoldDB" id="A0A521DNS8"/>
<dbReference type="InterPro" id="IPR036286">
    <property type="entry name" value="LexA/Signal_pep-like_sf"/>
</dbReference>
<keyword evidence="2" id="KW-1185">Reference proteome</keyword>
<organism evidence="1 2">
    <name type="scientific">Saccharicrinis carchari</name>
    <dbReference type="NCBI Taxonomy" id="1168039"/>
    <lineage>
        <taxon>Bacteria</taxon>
        <taxon>Pseudomonadati</taxon>
        <taxon>Bacteroidota</taxon>
        <taxon>Bacteroidia</taxon>
        <taxon>Marinilabiliales</taxon>
        <taxon>Marinilabiliaceae</taxon>
        <taxon>Saccharicrinis</taxon>
    </lineage>
</organism>
<evidence type="ECO:0000313" key="2">
    <source>
        <dbReference type="Proteomes" id="UP000319040"/>
    </source>
</evidence>
<dbReference type="CDD" id="cd06462">
    <property type="entry name" value="Peptidase_S24_S26"/>
    <property type="match status" value="1"/>
</dbReference>